<feature type="transmembrane region" description="Helical" evidence="1">
    <location>
        <begin position="904"/>
        <end position="924"/>
    </location>
</feature>
<dbReference type="Proteomes" id="UP000659172">
    <property type="component" value="Unassembled WGS sequence"/>
</dbReference>
<evidence type="ECO:0000256" key="1">
    <source>
        <dbReference type="SAM" id="Phobius"/>
    </source>
</evidence>
<comment type="caution">
    <text evidence="4">The sequence shown here is derived from an EMBL/GenBank/DDBJ whole genome shotgun (WGS) entry which is preliminary data.</text>
</comment>
<evidence type="ECO:0000313" key="5">
    <source>
        <dbReference type="Proteomes" id="UP000659172"/>
    </source>
</evidence>
<keyword evidence="1" id="KW-1133">Transmembrane helix</keyword>
<dbReference type="Pfam" id="PF22729">
    <property type="entry name" value="NCH3"/>
    <property type="match status" value="1"/>
</dbReference>
<keyword evidence="1" id="KW-0472">Membrane</keyword>
<dbReference type="Gene3D" id="3.40.50.300">
    <property type="entry name" value="P-loop containing nucleotide triphosphate hydrolases"/>
    <property type="match status" value="1"/>
</dbReference>
<gene>
    <name evidence="4" type="ORF">HV823_12410</name>
</gene>
<protein>
    <submittedName>
        <fullName evidence="4">NACHT domain-containing protein</fullName>
    </submittedName>
</protein>
<feature type="transmembrane region" description="Helical" evidence="1">
    <location>
        <begin position="114"/>
        <end position="136"/>
    </location>
</feature>
<feature type="transmembrane region" description="Helical" evidence="1">
    <location>
        <begin position="760"/>
        <end position="779"/>
    </location>
</feature>
<evidence type="ECO:0000259" key="2">
    <source>
        <dbReference type="Pfam" id="PF05729"/>
    </source>
</evidence>
<feature type="transmembrane region" description="Helical" evidence="1">
    <location>
        <begin position="735"/>
        <end position="754"/>
    </location>
</feature>
<keyword evidence="5" id="KW-1185">Reference proteome</keyword>
<feature type="transmembrane region" description="Helical" evidence="1">
    <location>
        <begin position="973"/>
        <end position="994"/>
    </location>
</feature>
<reference evidence="4 5" key="1">
    <citation type="submission" date="2020-06" db="EMBL/GenBank/DDBJ databases">
        <title>Rhizobium sp.nov. isolated from the tomato plant.</title>
        <authorList>
            <person name="Thin K.K."/>
            <person name="Zhang X."/>
            <person name="He S."/>
        </authorList>
    </citation>
    <scope>NUCLEOTIDE SEQUENCE [LARGE SCALE GENOMIC DNA]</scope>
    <source>
        <strain evidence="4 5">DBTS2</strain>
    </source>
</reference>
<name>A0ABX2QI90_9HYPH</name>
<dbReference type="Pfam" id="PF05729">
    <property type="entry name" value="NACHT"/>
    <property type="match status" value="1"/>
</dbReference>
<feature type="transmembrane region" description="Helical" evidence="1">
    <location>
        <begin position="71"/>
        <end position="102"/>
    </location>
</feature>
<keyword evidence="1" id="KW-0812">Transmembrane</keyword>
<organism evidence="4 5">
    <name type="scientific">Mycoplana rhizolycopersici</name>
    <dbReference type="NCBI Taxonomy" id="2746702"/>
    <lineage>
        <taxon>Bacteria</taxon>
        <taxon>Pseudomonadati</taxon>
        <taxon>Pseudomonadota</taxon>
        <taxon>Alphaproteobacteria</taxon>
        <taxon>Hyphomicrobiales</taxon>
        <taxon>Rhizobiaceae</taxon>
        <taxon>Mycoplana</taxon>
    </lineage>
</organism>
<dbReference type="InterPro" id="IPR027417">
    <property type="entry name" value="P-loop_NTPase"/>
</dbReference>
<feature type="domain" description="NACHT C-terminal Helical" evidence="3">
    <location>
        <begin position="1014"/>
        <end position="1086"/>
    </location>
</feature>
<evidence type="ECO:0000259" key="3">
    <source>
        <dbReference type="Pfam" id="PF22729"/>
    </source>
</evidence>
<dbReference type="EMBL" id="JABXYK010000006">
    <property type="protein sequence ID" value="NVP56054.1"/>
    <property type="molecule type" value="Genomic_DNA"/>
</dbReference>
<feature type="transmembrane region" description="Helical" evidence="1">
    <location>
        <begin position="945"/>
        <end position="967"/>
    </location>
</feature>
<dbReference type="RefSeq" id="WP_176950021.1">
    <property type="nucleotide sequence ID" value="NZ_JABXYK010000006.1"/>
</dbReference>
<evidence type="ECO:0000313" key="4">
    <source>
        <dbReference type="EMBL" id="NVP56054.1"/>
    </source>
</evidence>
<accession>A0ABX2QI90</accession>
<feature type="transmembrane region" description="Helical" evidence="1">
    <location>
        <begin position="857"/>
        <end position="884"/>
    </location>
</feature>
<feature type="transmembrane region" description="Helical" evidence="1">
    <location>
        <begin position="37"/>
        <end position="59"/>
    </location>
</feature>
<feature type="transmembrane region" description="Helical" evidence="1">
    <location>
        <begin position="12"/>
        <end position="31"/>
    </location>
</feature>
<proteinExistence type="predicted"/>
<dbReference type="InterPro" id="IPR007111">
    <property type="entry name" value="NACHT_NTPase"/>
</dbReference>
<sequence>MNARILSTMSSGQTFMLLLSLMCVAAFSLIMLLFRDWYVQVISSSLLLLILILGSRIALPPEAHRMKSVRYAIWMFGGVLLLVAGLRTHLDALAIVVVANFSPEFASVVERNPIIAPTSTVVAAAVVMLVAVLWFFRDQAPLGVIAPDKMIRQASYLERRSAFVAVLKSRLEQLDDELRWHHNYFVALRAEVDVRNAKLNRRRVGDLVEAIKINQDADVFVVVGVPGAGKSVALRKCCMDLLTTQRPNERIPIYVNLKEWSSIRRWSADEPPTDDEFSHFVRSNIRDRLPDITRAFFDEHFERMVDAGELFFMFDSFDEIPGVLDADETSRLLDSVSAVIVRYLRGQAGSRGVIASRYYRRPRLGQLRHVQLDVRPFSEQQISQAVAKGASRPQELRQILFVDRPDLGALARNPFSFSLILLYWESRLEAPPNQSAVYSAYIEESLKNAQESLDAAGLNADALRLAMAAIAWAMFESDRRGLEMTVAELRAALVRDDVDVIVDTLVSAKLARKAPRTQAVSFVHRRFNEYFLVARWLSGEREPPFEAIPTDSRYRDALVLYAEVADEVEAKRLAAFCWQQIASAPRNPIENASSAMRAIYALRFLSEAFRALPGPIEPFRGELGHHVLAVVRSSDDILTRKIAVEAVGLLDPVDAEAVLLFALSRDNRWITDTALFACRYLPALSPLVVNALVVDLASRAQNWILVPDREFKFALGVADAFGELRCRFRRLRVEMWLGVILGAFCLGFLEYRMWGLGWSVLIAMVCIATVMNLFVAAGANAADSGRNSLGTARRSAQFIGGRRSFVNGMARTIITKIALRDLKRQKLTNIHSTLNKTLTIARTEPAMRMLNIITKGAIDGIIGIVRTLPLFSAMIMFVVLASIQRKSIDPDSPLNALKENYNDRLVFSAFVFLYFMLSVFRYYSIFGAIDYNIRRVCKIIFISSLYIAGLAAVTMFVLWIAMLFTYFRYVLSGVVFLSCAAISLDFAGAFLDYFKGWHSDRRRFAEATGRFNPSREVIAASFESFATSAARLRYVEWVEQESAATRNQLVLANIAGNPWPEDRRPNFGDDEGSILLARLDARWVGLEA</sequence>
<dbReference type="InterPro" id="IPR054736">
    <property type="entry name" value="NCH3"/>
</dbReference>
<feature type="domain" description="NACHT" evidence="2">
    <location>
        <begin position="219"/>
        <end position="388"/>
    </location>
</feature>